<evidence type="ECO:0000313" key="3">
    <source>
        <dbReference type="EMBL" id="MBI1685362.1"/>
    </source>
</evidence>
<sequence>MTDRIEKTIVLNAPLERVWNAIADHEQFGAWFRVKLDGPFVAGRASTGHITYPGYEHIQWRAQVVAVEPMRRLAFRWHPYAIDPAVDYSGETPTLVEFLLTPEGQGVRLDVIESGFDAVPAHRRDEAFRMNEGGWAQQVENIKAHVEA</sequence>
<dbReference type="SUPFAM" id="SSF55961">
    <property type="entry name" value="Bet v1-like"/>
    <property type="match status" value="1"/>
</dbReference>
<dbReference type="InterPro" id="IPR023393">
    <property type="entry name" value="START-like_dom_sf"/>
</dbReference>
<gene>
    <name evidence="3" type="ORF">I4Q42_16955</name>
</gene>
<dbReference type="Pfam" id="PF08327">
    <property type="entry name" value="AHSA1"/>
    <property type="match status" value="1"/>
</dbReference>
<dbReference type="InterPro" id="IPR013538">
    <property type="entry name" value="ASHA1/2-like_C"/>
</dbReference>
<organism evidence="3 4">
    <name type="scientific">Caulobacter hibisci</name>
    <dbReference type="NCBI Taxonomy" id="2035993"/>
    <lineage>
        <taxon>Bacteria</taxon>
        <taxon>Pseudomonadati</taxon>
        <taxon>Pseudomonadota</taxon>
        <taxon>Alphaproteobacteria</taxon>
        <taxon>Caulobacterales</taxon>
        <taxon>Caulobacteraceae</taxon>
        <taxon>Caulobacter</taxon>
    </lineage>
</organism>
<dbReference type="CDD" id="cd08898">
    <property type="entry name" value="SRPBCC_CalC_Aha1-like_5"/>
    <property type="match status" value="1"/>
</dbReference>
<evidence type="ECO:0000259" key="2">
    <source>
        <dbReference type="Pfam" id="PF08327"/>
    </source>
</evidence>
<proteinExistence type="inferred from homology"/>
<name>A0ABS0T0E1_9CAUL</name>
<dbReference type="RefSeq" id="WP_198577264.1">
    <property type="nucleotide sequence ID" value="NZ_JADWOX010000012.1"/>
</dbReference>
<dbReference type="Proteomes" id="UP000639859">
    <property type="component" value="Unassembled WGS sequence"/>
</dbReference>
<comment type="similarity">
    <text evidence="1">Belongs to the AHA1 family.</text>
</comment>
<feature type="domain" description="Activator of Hsp90 ATPase homologue 1/2-like C-terminal" evidence="2">
    <location>
        <begin position="12"/>
        <end position="147"/>
    </location>
</feature>
<keyword evidence="4" id="KW-1185">Reference proteome</keyword>
<reference evidence="3 4" key="1">
    <citation type="submission" date="2020-11" db="EMBL/GenBank/DDBJ databases">
        <title>genome sequence of strain KACC 18849.</title>
        <authorList>
            <person name="Gao J."/>
            <person name="Zhang X."/>
        </authorList>
    </citation>
    <scope>NUCLEOTIDE SEQUENCE [LARGE SCALE GENOMIC DNA]</scope>
    <source>
        <strain evidence="3 4">KACC 18849</strain>
    </source>
</reference>
<accession>A0ABS0T0E1</accession>
<evidence type="ECO:0000313" key="4">
    <source>
        <dbReference type="Proteomes" id="UP000639859"/>
    </source>
</evidence>
<evidence type="ECO:0000256" key="1">
    <source>
        <dbReference type="ARBA" id="ARBA00006817"/>
    </source>
</evidence>
<comment type="caution">
    <text evidence="3">The sequence shown here is derived from an EMBL/GenBank/DDBJ whole genome shotgun (WGS) entry which is preliminary data.</text>
</comment>
<protein>
    <submittedName>
        <fullName evidence="3">SRPBCC family protein</fullName>
    </submittedName>
</protein>
<dbReference type="Gene3D" id="3.30.530.20">
    <property type="match status" value="1"/>
</dbReference>
<dbReference type="EMBL" id="JADWOX010000012">
    <property type="protein sequence ID" value="MBI1685362.1"/>
    <property type="molecule type" value="Genomic_DNA"/>
</dbReference>